<evidence type="ECO:0000313" key="7">
    <source>
        <dbReference type="EMBL" id="QHU20818.1"/>
    </source>
</evidence>
<dbReference type="PANTHER" id="PTHR11274">
    <property type="entry name" value="RAD25/XP-B DNA REPAIR HELICASE"/>
    <property type="match status" value="1"/>
</dbReference>
<evidence type="ECO:0000256" key="2">
    <source>
        <dbReference type="ARBA" id="ARBA00022801"/>
    </source>
</evidence>
<keyword evidence="2" id="KW-0378">Hydrolase</keyword>
<reference evidence="7" key="1">
    <citation type="journal article" date="2020" name="Nature">
        <title>Giant virus diversity and host interactions through global metagenomics.</title>
        <authorList>
            <person name="Schulz F."/>
            <person name="Roux S."/>
            <person name="Paez-Espino D."/>
            <person name="Jungbluth S."/>
            <person name="Walsh D.A."/>
            <person name="Denef V.J."/>
            <person name="McMahon K.D."/>
            <person name="Konstantinidis K.T."/>
            <person name="Eloe-Fadrosh E.A."/>
            <person name="Kyrpides N.C."/>
            <person name="Woyke T."/>
        </authorList>
    </citation>
    <scope>NUCLEOTIDE SEQUENCE</scope>
    <source>
        <strain evidence="7">GVMAG-S-3300013094-100</strain>
    </source>
</reference>
<evidence type="ECO:0000256" key="1">
    <source>
        <dbReference type="ARBA" id="ARBA00022741"/>
    </source>
</evidence>
<dbReference type="GO" id="GO:0043138">
    <property type="term" value="F:3'-5' DNA helicase activity"/>
    <property type="evidence" value="ECO:0007669"/>
    <property type="project" value="TreeGrafter"/>
</dbReference>
<accession>A0A6C0KWV6</accession>
<dbReference type="GO" id="GO:0000112">
    <property type="term" value="C:nucleotide-excision repair factor 3 complex"/>
    <property type="evidence" value="ECO:0007669"/>
    <property type="project" value="TreeGrafter"/>
</dbReference>
<proteinExistence type="predicted"/>
<evidence type="ECO:0000259" key="6">
    <source>
        <dbReference type="PROSITE" id="PS51192"/>
    </source>
</evidence>
<organism evidence="7">
    <name type="scientific">viral metagenome</name>
    <dbReference type="NCBI Taxonomy" id="1070528"/>
    <lineage>
        <taxon>unclassified sequences</taxon>
        <taxon>metagenomes</taxon>
        <taxon>organismal metagenomes</taxon>
    </lineage>
</organism>
<dbReference type="GO" id="GO:0097550">
    <property type="term" value="C:transcription preinitiation complex"/>
    <property type="evidence" value="ECO:0007669"/>
    <property type="project" value="TreeGrafter"/>
</dbReference>
<dbReference type="Pfam" id="PF04851">
    <property type="entry name" value="ResIII"/>
    <property type="match status" value="1"/>
</dbReference>
<dbReference type="InterPro" id="IPR050615">
    <property type="entry name" value="ATP-dep_DNA_Helicase"/>
</dbReference>
<evidence type="ECO:0000256" key="5">
    <source>
        <dbReference type="SAM" id="MobiDB-lite"/>
    </source>
</evidence>
<dbReference type="SMART" id="SM00487">
    <property type="entry name" value="DEXDc"/>
    <property type="match status" value="1"/>
</dbReference>
<dbReference type="GO" id="GO:0006367">
    <property type="term" value="P:transcription initiation at RNA polymerase II promoter"/>
    <property type="evidence" value="ECO:0007669"/>
    <property type="project" value="TreeGrafter"/>
</dbReference>
<dbReference type="GO" id="GO:0005524">
    <property type="term" value="F:ATP binding"/>
    <property type="evidence" value="ECO:0007669"/>
    <property type="project" value="UniProtKB-KW"/>
</dbReference>
<dbReference type="PROSITE" id="PS51192">
    <property type="entry name" value="HELICASE_ATP_BIND_1"/>
    <property type="match status" value="1"/>
</dbReference>
<keyword evidence="1" id="KW-0547">Nucleotide-binding</keyword>
<dbReference type="GO" id="GO:0005675">
    <property type="term" value="C:transcription factor TFIIH holo complex"/>
    <property type="evidence" value="ECO:0007669"/>
    <property type="project" value="TreeGrafter"/>
</dbReference>
<dbReference type="InterPro" id="IPR014001">
    <property type="entry name" value="Helicase_ATP-bd"/>
</dbReference>
<dbReference type="CDD" id="cd18785">
    <property type="entry name" value="SF2_C"/>
    <property type="match status" value="1"/>
</dbReference>
<dbReference type="AlphaFoldDB" id="A0A6C0KWV6"/>
<evidence type="ECO:0000256" key="3">
    <source>
        <dbReference type="ARBA" id="ARBA00022806"/>
    </source>
</evidence>
<dbReference type="CDD" id="cd17926">
    <property type="entry name" value="DEXHc_RE"/>
    <property type="match status" value="1"/>
</dbReference>
<dbReference type="GO" id="GO:0016787">
    <property type="term" value="F:hydrolase activity"/>
    <property type="evidence" value="ECO:0007669"/>
    <property type="project" value="UniProtKB-KW"/>
</dbReference>
<name>A0A6C0KWV6_9ZZZZ</name>
<dbReference type="SUPFAM" id="SSF52540">
    <property type="entry name" value="P-loop containing nucleoside triphosphate hydrolases"/>
    <property type="match status" value="2"/>
</dbReference>
<dbReference type="GO" id="GO:0003677">
    <property type="term" value="F:DNA binding"/>
    <property type="evidence" value="ECO:0007669"/>
    <property type="project" value="InterPro"/>
</dbReference>
<dbReference type="InterPro" id="IPR027417">
    <property type="entry name" value="P-loop_NTPase"/>
</dbReference>
<dbReference type="PANTHER" id="PTHR11274:SF0">
    <property type="entry name" value="GENERAL TRANSCRIPTION AND DNA REPAIR FACTOR IIH HELICASE SUBUNIT XPB"/>
    <property type="match status" value="1"/>
</dbReference>
<feature type="region of interest" description="Disordered" evidence="5">
    <location>
        <begin position="465"/>
        <end position="507"/>
    </location>
</feature>
<dbReference type="EMBL" id="MN740975">
    <property type="protein sequence ID" value="QHU20818.1"/>
    <property type="molecule type" value="Genomic_DNA"/>
</dbReference>
<keyword evidence="3" id="KW-0347">Helicase</keyword>
<feature type="domain" description="Helicase ATP-binding" evidence="6">
    <location>
        <begin position="114"/>
        <end position="263"/>
    </location>
</feature>
<evidence type="ECO:0000256" key="4">
    <source>
        <dbReference type="ARBA" id="ARBA00022840"/>
    </source>
</evidence>
<protein>
    <recommendedName>
        <fullName evidence="6">Helicase ATP-binding domain-containing protein</fullName>
    </recommendedName>
</protein>
<dbReference type="Gene3D" id="3.40.50.300">
    <property type="entry name" value="P-loop containing nucleotide triphosphate hydrolases"/>
    <property type="match status" value="2"/>
</dbReference>
<dbReference type="InterPro" id="IPR006935">
    <property type="entry name" value="Helicase/UvrB_N"/>
</dbReference>
<sequence>MRGKLKKFNISETFLSQKGYAIIKEGNEECVKYLKELLTVTPKTNPNLSADDINSFSVYRENSKKIYIPRCIGFEIFGIPKYDTMHKGIDCPNLDFTGNLRKEQMEPVKCFIEAANDPLRRGGIISVGCGFGKTILSLYISCQIKKKTLVLCHKEFLMNQWKERISEFIPNARVGLIKAKEVDYIDKDIVIASIQSISMKEYDPKIFTEFGVVLSDECHHNSAEIFSRALPKLNANIMLGLSATLDRKDGLRKVFEWHLGKPVFELKTRSENNLIVNILTVPNDDPCEEYGMELKMWNGKKNCAAMINAICAWEERTNLIMDTLENTLKEEPGRRVLILSDRRGHLKTFENEIKRRNLGSTGYYVGGMKEKALKESETKDIILGTYPMASEGMDIPVLNTLILASPISSIEQSIGRIQRQKVHERKYTPLVIDVCDNFSLYSNQSRKRIKFYKKNGYTILGEEKDITGNTKNSDNDSDSDTNTENPTAAKSDPKSQFKFIDSDDEAV</sequence>
<keyword evidence="4" id="KW-0067">ATP-binding</keyword>